<evidence type="ECO:0000313" key="1">
    <source>
        <dbReference type="EMBL" id="CAB4548028.1"/>
    </source>
</evidence>
<gene>
    <name evidence="1" type="ORF">UFOPK1421_01081</name>
</gene>
<protein>
    <submittedName>
        <fullName evidence="1">Unannotated protein</fullName>
    </submittedName>
</protein>
<organism evidence="1">
    <name type="scientific">freshwater metagenome</name>
    <dbReference type="NCBI Taxonomy" id="449393"/>
    <lineage>
        <taxon>unclassified sequences</taxon>
        <taxon>metagenomes</taxon>
        <taxon>ecological metagenomes</taxon>
    </lineage>
</organism>
<proteinExistence type="predicted"/>
<accession>A0A6J6CD67</accession>
<sequence>MSLEGFGGVLTGRGDDIGAKGQVRDKLSVHNVPLEEVNAGGVKGFDLGSKFGEVARQDGWGDQNW</sequence>
<dbReference type="EMBL" id="CAEZSL010000122">
    <property type="protein sequence ID" value="CAB4548028.1"/>
    <property type="molecule type" value="Genomic_DNA"/>
</dbReference>
<name>A0A6J6CD67_9ZZZZ</name>
<dbReference type="AlphaFoldDB" id="A0A6J6CD67"/>
<reference evidence="1" key="1">
    <citation type="submission" date="2020-05" db="EMBL/GenBank/DDBJ databases">
        <authorList>
            <person name="Chiriac C."/>
            <person name="Salcher M."/>
            <person name="Ghai R."/>
            <person name="Kavagutti S V."/>
        </authorList>
    </citation>
    <scope>NUCLEOTIDE SEQUENCE</scope>
</reference>